<evidence type="ECO:0000259" key="1">
    <source>
        <dbReference type="Pfam" id="PF02426"/>
    </source>
</evidence>
<gene>
    <name evidence="2" type="ORF">MJO63_24055</name>
</gene>
<dbReference type="Gene3D" id="3.30.70.1060">
    <property type="entry name" value="Dimeric alpha+beta barrel"/>
    <property type="match status" value="1"/>
</dbReference>
<evidence type="ECO:0000313" key="2">
    <source>
        <dbReference type="EMBL" id="ULP51708.2"/>
    </source>
</evidence>
<organism evidence="2 3">
    <name type="scientific">Mycobacterium ulcerans</name>
    <dbReference type="NCBI Taxonomy" id="1809"/>
    <lineage>
        <taxon>Bacteria</taxon>
        <taxon>Bacillati</taxon>
        <taxon>Actinomycetota</taxon>
        <taxon>Actinomycetes</taxon>
        <taxon>Mycobacteriales</taxon>
        <taxon>Mycobacteriaceae</taxon>
        <taxon>Mycobacterium</taxon>
        <taxon>Mycobacterium ulcerans group</taxon>
    </lineage>
</organism>
<feature type="domain" description="Muconolactone isomerase" evidence="1">
    <location>
        <begin position="7"/>
        <end position="99"/>
    </location>
</feature>
<reference evidence="2" key="1">
    <citation type="submission" date="2022-08" db="EMBL/GenBank/DDBJ databases">
        <title>Whole genome sequencing of non-tuberculosis mycobacteria type-strains.</title>
        <authorList>
            <person name="Igarashi Y."/>
            <person name="Osugi A."/>
            <person name="Mitarai S."/>
        </authorList>
    </citation>
    <scope>NUCLEOTIDE SEQUENCE</scope>
    <source>
        <strain evidence="2">ATCC 19423</strain>
    </source>
</reference>
<keyword evidence="3" id="KW-1185">Reference proteome</keyword>
<evidence type="ECO:0000313" key="3">
    <source>
        <dbReference type="Proteomes" id="UP001055253"/>
    </source>
</evidence>
<name>A0ABY3V8C1_MYCUL</name>
<sequence>MAPGDSMEFLVSMTIEVPRGTPAAEIDRARVSENADWRELGAQGRLLRLWRPPCGPGQWCTLGLFAARDEPSLRKLLTTVPLQDWRSDEVAVLSAHPNDPLGAGAGLRRC</sequence>
<dbReference type="InterPro" id="IPR011008">
    <property type="entry name" value="Dimeric_a/b-barrel"/>
</dbReference>
<dbReference type="InterPro" id="IPR026029">
    <property type="entry name" value="MLI_dom"/>
</dbReference>
<dbReference type="SUPFAM" id="SSF54909">
    <property type="entry name" value="Dimeric alpha+beta barrel"/>
    <property type="match status" value="1"/>
</dbReference>
<proteinExistence type="predicted"/>
<dbReference type="EMBL" id="CP092429">
    <property type="protein sequence ID" value="ULP51708.2"/>
    <property type="molecule type" value="Genomic_DNA"/>
</dbReference>
<protein>
    <submittedName>
        <fullName evidence="2">Muconolactone Delta-isomerase family protein</fullName>
    </submittedName>
</protein>
<accession>A0ABY3V8C1</accession>
<dbReference type="Proteomes" id="UP001055253">
    <property type="component" value="Chromosome"/>
</dbReference>
<dbReference type="Pfam" id="PF02426">
    <property type="entry name" value="MIase"/>
    <property type="match status" value="1"/>
</dbReference>